<comment type="caution">
    <text evidence="2">Lacks conserved residue(s) required for the propagation of feature annotation.</text>
</comment>
<dbReference type="AlphaFoldDB" id="A0A8J2NVJ1"/>
<dbReference type="FunFam" id="2.60.120.290:FF:000058">
    <property type="entry name" value="CUB domaincontaining protein"/>
    <property type="match status" value="1"/>
</dbReference>
<feature type="domain" description="CUB" evidence="4">
    <location>
        <begin position="37"/>
        <end position="177"/>
    </location>
</feature>
<feature type="chain" id="PRO_5035167857" description="CUB domain-containing protein" evidence="3">
    <location>
        <begin position="28"/>
        <end position="355"/>
    </location>
</feature>
<accession>A0A8J2NVJ1</accession>
<comment type="caution">
    <text evidence="5">The sequence shown here is derived from an EMBL/GenBank/DDBJ whole genome shotgun (WGS) entry which is preliminary data.</text>
</comment>
<dbReference type="PANTHER" id="PTHR47537">
    <property type="entry name" value="CUBILIN"/>
    <property type="match status" value="1"/>
</dbReference>
<dbReference type="SMART" id="SM00042">
    <property type="entry name" value="CUB"/>
    <property type="match status" value="2"/>
</dbReference>
<evidence type="ECO:0000259" key="4">
    <source>
        <dbReference type="PROSITE" id="PS01180"/>
    </source>
</evidence>
<dbReference type="PROSITE" id="PS01180">
    <property type="entry name" value="CUB"/>
    <property type="match status" value="2"/>
</dbReference>
<dbReference type="OrthoDB" id="6369184at2759"/>
<feature type="domain" description="CUB" evidence="4">
    <location>
        <begin position="195"/>
        <end position="313"/>
    </location>
</feature>
<evidence type="ECO:0000313" key="5">
    <source>
        <dbReference type="EMBL" id="CAG7721938.1"/>
    </source>
</evidence>
<dbReference type="CDD" id="cd00041">
    <property type="entry name" value="CUB"/>
    <property type="match status" value="2"/>
</dbReference>
<reference evidence="5" key="1">
    <citation type="submission" date="2021-06" db="EMBL/GenBank/DDBJ databases">
        <authorList>
            <person name="Hodson N. C."/>
            <person name="Mongue J. A."/>
            <person name="Jaron S. K."/>
        </authorList>
    </citation>
    <scope>NUCLEOTIDE SEQUENCE</scope>
</reference>
<dbReference type="PANTHER" id="PTHR47537:SF2">
    <property type="entry name" value="CUBILIN"/>
    <property type="match status" value="1"/>
</dbReference>
<protein>
    <recommendedName>
        <fullName evidence="4">CUB domain-containing protein</fullName>
    </recommendedName>
</protein>
<dbReference type="EMBL" id="CAJVCH010084674">
    <property type="protein sequence ID" value="CAG7721938.1"/>
    <property type="molecule type" value="Genomic_DNA"/>
</dbReference>
<proteinExistence type="predicted"/>
<dbReference type="Proteomes" id="UP000708208">
    <property type="component" value="Unassembled WGS sequence"/>
</dbReference>
<feature type="signal peptide" evidence="3">
    <location>
        <begin position="1"/>
        <end position="27"/>
    </location>
</feature>
<gene>
    <name evidence="5" type="ORF">AFUS01_LOCUS11123</name>
</gene>
<evidence type="ECO:0000256" key="2">
    <source>
        <dbReference type="PROSITE-ProRule" id="PRU00059"/>
    </source>
</evidence>
<keyword evidence="6" id="KW-1185">Reference proteome</keyword>
<name>A0A8J2NVJ1_9HEXA</name>
<sequence>MMRSTVRIQVWMILAFAGTSLVLEVSAESYLSNVSQCGNIIKSYVGKNESFPDAKNGTFSSLNHPHPYPSKTHCRYDFIAASDERIQIVFTDFNLYHPDENNPREGPQKIDKSRDCGGSDVLSTFVYINNQLARIDDYCGSNTPLAAMSNGRKLTLEFNAPHSSRYVRGFNAIFAFVKDFGIRTGRQNSTEKYPCTFIFNSSETSNGTFTSPNYPGLYPRNTECHYLFYGRDGEYVELYFTYFHIDGVQPCDEESHSDYVEFSNYMPVDRKFDRQCGTIKDLKMKSDRKFFRVTFRSNDRYDATGFHATYQFNNVANHLTIRNVRSQAFDGKKATLTFIFIAHITTIITEIVLLT</sequence>
<dbReference type="InterPro" id="IPR000859">
    <property type="entry name" value="CUB_dom"/>
</dbReference>
<dbReference type="GO" id="GO:0005886">
    <property type="term" value="C:plasma membrane"/>
    <property type="evidence" value="ECO:0007669"/>
    <property type="project" value="TreeGrafter"/>
</dbReference>
<organism evidence="5 6">
    <name type="scientific">Allacma fusca</name>
    <dbReference type="NCBI Taxonomy" id="39272"/>
    <lineage>
        <taxon>Eukaryota</taxon>
        <taxon>Metazoa</taxon>
        <taxon>Ecdysozoa</taxon>
        <taxon>Arthropoda</taxon>
        <taxon>Hexapoda</taxon>
        <taxon>Collembola</taxon>
        <taxon>Symphypleona</taxon>
        <taxon>Sminthuridae</taxon>
        <taxon>Allacma</taxon>
    </lineage>
</organism>
<evidence type="ECO:0000256" key="3">
    <source>
        <dbReference type="SAM" id="SignalP"/>
    </source>
</evidence>
<evidence type="ECO:0000256" key="1">
    <source>
        <dbReference type="ARBA" id="ARBA00023157"/>
    </source>
</evidence>
<dbReference type="InterPro" id="IPR053207">
    <property type="entry name" value="Non-NMDA_GluR_Accessory"/>
</dbReference>
<keyword evidence="1" id="KW-1015">Disulfide bond</keyword>
<keyword evidence="3" id="KW-0732">Signal</keyword>
<dbReference type="Pfam" id="PF00431">
    <property type="entry name" value="CUB"/>
    <property type="match status" value="2"/>
</dbReference>
<evidence type="ECO:0000313" key="6">
    <source>
        <dbReference type="Proteomes" id="UP000708208"/>
    </source>
</evidence>